<keyword evidence="2" id="KW-1015">Disulfide bond</keyword>
<evidence type="ECO:0000256" key="3">
    <source>
        <dbReference type="SAM" id="SignalP"/>
    </source>
</evidence>
<evidence type="ECO:0000313" key="5">
    <source>
        <dbReference type="Proteomes" id="UP000242715"/>
    </source>
</evidence>
<dbReference type="SMART" id="SM00205">
    <property type="entry name" value="THN"/>
    <property type="match status" value="1"/>
</dbReference>
<feature type="disulfide bond" evidence="2">
    <location>
        <begin position="189"/>
        <end position="198"/>
    </location>
</feature>
<dbReference type="OrthoDB" id="430315at2759"/>
<evidence type="ECO:0000313" key="4">
    <source>
        <dbReference type="EMBL" id="GAU49149.1"/>
    </source>
</evidence>
<dbReference type="Gene3D" id="2.60.110.10">
    <property type="entry name" value="Thaumatin"/>
    <property type="match status" value="1"/>
</dbReference>
<protein>
    <recommendedName>
        <fullName evidence="6">Thaumatin-like protein</fullName>
    </recommendedName>
</protein>
<organism evidence="4 5">
    <name type="scientific">Trifolium subterraneum</name>
    <name type="common">Subterranean clover</name>
    <dbReference type="NCBI Taxonomy" id="3900"/>
    <lineage>
        <taxon>Eukaryota</taxon>
        <taxon>Viridiplantae</taxon>
        <taxon>Streptophyta</taxon>
        <taxon>Embryophyta</taxon>
        <taxon>Tracheophyta</taxon>
        <taxon>Spermatophyta</taxon>
        <taxon>Magnoliopsida</taxon>
        <taxon>eudicotyledons</taxon>
        <taxon>Gunneridae</taxon>
        <taxon>Pentapetalae</taxon>
        <taxon>rosids</taxon>
        <taxon>fabids</taxon>
        <taxon>Fabales</taxon>
        <taxon>Fabaceae</taxon>
        <taxon>Papilionoideae</taxon>
        <taxon>50 kb inversion clade</taxon>
        <taxon>NPAAA clade</taxon>
        <taxon>Hologalegina</taxon>
        <taxon>IRL clade</taxon>
        <taxon>Trifolieae</taxon>
        <taxon>Trifolium</taxon>
    </lineage>
</organism>
<dbReference type="PIRSF" id="PIRSF002703">
    <property type="entry name" value="Thaumatin"/>
    <property type="match status" value="1"/>
</dbReference>
<dbReference type="CDD" id="cd09218">
    <property type="entry name" value="TLP-PA"/>
    <property type="match status" value="1"/>
</dbReference>
<comment type="similarity">
    <text evidence="1">Belongs to the thaumatin family.</text>
</comment>
<feature type="signal peptide" evidence="3">
    <location>
        <begin position="1"/>
        <end position="27"/>
    </location>
</feature>
<proteinExistence type="inferred from homology"/>
<feature type="disulfide bond" evidence="2">
    <location>
        <begin position="99"/>
        <end position="105"/>
    </location>
</feature>
<dbReference type="Proteomes" id="UP000242715">
    <property type="component" value="Unassembled WGS sequence"/>
</dbReference>
<evidence type="ECO:0008006" key="6">
    <source>
        <dbReference type="Google" id="ProtNLM"/>
    </source>
</evidence>
<sequence length="259" mass="28212">MASSSSSSSPLIIFSFIFLTIFSPSQALIFTFVNNCPYTVWPAILPNEGFPVLNTSGFELRHFTHLSIPVPDTHWAGRAWARTGCTTNNNQFTCLTGDCGNRLQCNRQGGLAPATLVQFDVHHGNNDFSSYSVSLVDGFNAPMTVTPHEGKGECPVVGCRADLVATCPPVLQHRVPAVHGPVVACKSGCEAFHTDELCCRNHFNNPQACKPSVYSTHFKHACPATFTYAHDTPSLTHQCSSPHELKYSEEMGVLCDFSS</sequence>
<keyword evidence="3" id="KW-0732">Signal</keyword>
<dbReference type="InterPro" id="IPR001938">
    <property type="entry name" value="Thaumatin"/>
</dbReference>
<feature type="disulfide bond" evidence="2">
    <location>
        <begin position="199"/>
        <end position="209"/>
    </location>
</feature>
<dbReference type="PROSITE" id="PS51367">
    <property type="entry name" value="THAUMATIN_2"/>
    <property type="match status" value="1"/>
</dbReference>
<feature type="disulfide bond" evidence="2">
    <location>
        <begin position="85"/>
        <end position="94"/>
    </location>
</feature>
<gene>
    <name evidence="4" type="ORF">TSUD_87320</name>
</gene>
<feature type="chain" id="PRO_5016310325" description="Thaumatin-like protein" evidence="3">
    <location>
        <begin position="28"/>
        <end position="259"/>
    </location>
</feature>
<dbReference type="SUPFAM" id="SSF49870">
    <property type="entry name" value="Osmotin, thaumatin-like protein"/>
    <property type="match status" value="1"/>
</dbReference>
<evidence type="ECO:0000256" key="2">
    <source>
        <dbReference type="PIRSR" id="PIRSR002703-1"/>
    </source>
</evidence>
<dbReference type="Pfam" id="PF00314">
    <property type="entry name" value="Thaumatin"/>
    <property type="match status" value="1"/>
</dbReference>
<accession>A0A2Z6PQ63</accession>
<dbReference type="AlphaFoldDB" id="A0A2Z6PQ63"/>
<dbReference type="InterPro" id="IPR037176">
    <property type="entry name" value="Osmotin/thaumatin-like_sf"/>
</dbReference>
<dbReference type="FunFam" id="2.60.110.10:FF:000004">
    <property type="entry name" value="THAUMATIN-LIKE PROTEIN 1"/>
    <property type="match status" value="1"/>
</dbReference>
<feature type="disulfide bond" evidence="2">
    <location>
        <begin position="159"/>
        <end position="222"/>
    </location>
</feature>
<name>A0A2Z6PQ63_TRISU</name>
<feature type="disulfide bond" evidence="2">
    <location>
        <begin position="167"/>
        <end position="185"/>
    </location>
</feature>
<dbReference type="EMBL" id="DF974522">
    <property type="protein sequence ID" value="GAU49149.1"/>
    <property type="molecule type" value="Genomic_DNA"/>
</dbReference>
<reference evidence="5" key="1">
    <citation type="journal article" date="2017" name="Front. Plant Sci.">
        <title>Climate Clever Clovers: New Paradigm to Reduce the Environmental Footprint of Ruminants by Breeding Low Methanogenic Forages Utilizing Haplotype Variation.</title>
        <authorList>
            <person name="Kaur P."/>
            <person name="Appels R."/>
            <person name="Bayer P.E."/>
            <person name="Keeble-Gagnere G."/>
            <person name="Wang J."/>
            <person name="Hirakawa H."/>
            <person name="Shirasawa K."/>
            <person name="Vercoe P."/>
            <person name="Stefanova K."/>
            <person name="Durmic Z."/>
            <person name="Nichols P."/>
            <person name="Revell C."/>
            <person name="Isobe S.N."/>
            <person name="Edwards D."/>
            <person name="Erskine W."/>
        </authorList>
    </citation>
    <scope>NUCLEOTIDE SEQUENCE [LARGE SCALE GENOMIC DNA]</scope>
    <source>
        <strain evidence="5">cv. Daliak</strain>
    </source>
</reference>
<feature type="disulfide bond" evidence="2">
    <location>
        <begin position="154"/>
        <end position="239"/>
    </location>
</feature>
<dbReference type="PANTHER" id="PTHR31048">
    <property type="entry name" value="OS03G0233200 PROTEIN"/>
    <property type="match status" value="1"/>
</dbReference>
<keyword evidence="5" id="KW-1185">Reference proteome</keyword>
<dbReference type="PRINTS" id="PR00347">
    <property type="entry name" value="THAUMATIN"/>
</dbReference>
<evidence type="ECO:0000256" key="1">
    <source>
        <dbReference type="ARBA" id="ARBA00010607"/>
    </source>
</evidence>